<reference evidence="16 17" key="1">
    <citation type="submission" date="2016-10" db="EMBL/GenBank/DDBJ databases">
        <authorList>
            <person name="de Groot N.N."/>
        </authorList>
    </citation>
    <scope>NUCLEOTIDE SEQUENCE [LARGE SCALE GENOMIC DNA]</scope>
    <source>
        <strain evidence="16 17">ATCC 43154</strain>
    </source>
</reference>
<evidence type="ECO:0000256" key="13">
    <source>
        <dbReference type="PROSITE-ProRule" id="PRU01360"/>
    </source>
</evidence>
<gene>
    <name evidence="16" type="ORF">SAMN02982985_02405</name>
</gene>
<dbReference type="InterPro" id="IPR012910">
    <property type="entry name" value="Plug_dom"/>
</dbReference>
<dbReference type="AlphaFoldDB" id="A0A1I4MH42"/>
<dbReference type="Pfam" id="PF07715">
    <property type="entry name" value="Plug"/>
    <property type="match status" value="1"/>
</dbReference>
<proteinExistence type="inferred from homology"/>
<evidence type="ECO:0000256" key="1">
    <source>
        <dbReference type="ARBA" id="ARBA00004571"/>
    </source>
</evidence>
<keyword evidence="17" id="KW-1185">Reference proteome</keyword>
<keyword evidence="4 13" id="KW-1134">Transmembrane beta strand</keyword>
<keyword evidence="11 16" id="KW-0675">Receptor</keyword>
<feature type="signal peptide" evidence="14">
    <location>
        <begin position="1"/>
        <end position="38"/>
    </location>
</feature>
<dbReference type="Gene3D" id="2.40.170.20">
    <property type="entry name" value="TonB-dependent receptor, beta-barrel domain"/>
    <property type="match status" value="1"/>
</dbReference>
<dbReference type="PANTHER" id="PTHR32552:SF89">
    <property type="entry name" value="CATECHOLATE SIDEROPHORE RECEPTOR FIU"/>
    <property type="match status" value="1"/>
</dbReference>
<evidence type="ECO:0000256" key="11">
    <source>
        <dbReference type="ARBA" id="ARBA00023170"/>
    </source>
</evidence>
<feature type="domain" description="TonB-dependent receptor plug" evidence="15">
    <location>
        <begin position="90"/>
        <end position="176"/>
    </location>
</feature>
<dbReference type="Proteomes" id="UP000199470">
    <property type="component" value="Unassembled WGS sequence"/>
</dbReference>
<keyword evidence="12 13" id="KW-0998">Cell outer membrane</keyword>
<feature type="chain" id="PRO_5011659018" evidence="14">
    <location>
        <begin position="39"/>
        <end position="822"/>
    </location>
</feature>
<evidence type="ECO:0000313" key="17">
    <source>
        <dbReference type="Proteomes" id="UP000199470"/>
    </source>
</evidence>
<dbReference type="GO" id="GO:0015344">
    <property type="term" value="F:siderophore uptake transmembrane transporter activity"/>
    <property type="evidence" value="ECO:0007669"/>
    <property type="project" value="TreeGrafter"/>
</dbReference>
<evidence type="ECO:0000256" key="2">
    <source>
        <dbReference type="ARBA" id="ARBA00009810"/>
    </source>
</evidence>
<evidence type="ECO:0000256" key="8">
    <source>
        <dbReference type="ARBA" id="ARBA00023004"/>
    </source>
</evidence>
<organism evidence="16 17">
    <name type="scientific">Rugamonas rubra</name>
    <dbReference type="NCBI Taxonomy" id="758825"/>
    <lineage>
        <taxon>Bacteria</taxon>
        <taxon>Pseudomonadati</taxon>
        <taxon>Pseudomonadota</taxon>
        <taxon>Betaproteobacteria</taxon>
        <taxon>Burkholderiales</taxon>
        <taxon>Oxalobacteraceae</taxon>
        <taxon>Telluria group</taxon>
        <taxon>Rugamonas</taxon>
    </lineage>
</organism>
<comment type="similarity">
    <text evidence="2 13">Belongs to the TonB-dependent receptor family.</text>
</comment>
<evidence type="ECO:0000256" key="10">
    <source>
        <dbReference type="ARBA" id="ARBA00023136"/>
    </source>
</evidence>
<dbReference type="SUPFAM" id="SSF56935">
    <property type="entry name" value="Porins"/>
    <property type="match status" value="1"/>
</dbReference>
<keyword evidence="7 14" id="KW-0732">Signal</keyword>
<dbReference type="Gene3D" id="2.170.130.10">
    <property type="entry name" value="TonB-dependent receptor, plug domain"/>
    <property type="match status" value="1"/>
</dbReference>
<sequence>MNKHSTTARAPSSTGIKAISAASVCMAAALSFPMMAMAANVAAAVAEMASPAADSAAAAAPADAGANADLAGAVAGPITKVEITTRKSRSSVALSKSDMQKMLPGINPLKALQTLPGVSFQTADPWGNNEQNLSLFVHGFSGQQLGYTMDGVPLGDQQYGNYNGLSPQRAVISENVGNVILSSGAGDLATASTSNLGGTIETFSSEPAMQRGATLQQTVGSHKTSRTFARFDSGVFGEGSRAYLSALHHEARAWDFAGRQGGDQVNAKFVNQSAAGKLTAFFNWSDKIEPNEDSTVHVANETSAPYTRPFLFPDFAAALKYLSPTGATPAADGNNYRNYYSDAQRTDYLGYLKYEANLGESTTWSNQIYYHNDDGVGVVAGPIGVAGLPALFGVYYPNQNLKQVFGGSGYATRTTEYEIKRGGLLSTLRTEIGDHQLQTGVWLERNRSSAYRRWYALDVNKPSSPYDRPTNPLITQYGSEIDNKVVQFHLQDEWRVRPDLSLQAGFKSSLQFAEGKFPVQPAKGAIANGSLALPVGDITTKKWFLPQLGARWDITAHDQMFVNVQKNMRQFVTYGGGGASPWSLASQPAFDLFKATAKPETSVTYELGLRSNHQVEFGPISAIDGQVNVYHVDFKDRLLQISPTPVLLSIIGGNPVLANVGSVKTDGIDLSGTLHFGRMFSFYDALSYNRSTYSDNYSNGASVVPTAGKDVPGSPEWMNKFVATLNLADTEFQLIGDYVGKRYATYTNDLSVPSYFLLSLGVSGKLPFMNGGVIKNARYRVNVSNLMNREGSLNVVVGAADKTYNTFPIAPRQGFLTVTADF</sequence>
<keyword evidence="6 13" id="KW-0812">Transmembrane</keyword>
<comment type="subcellular location">
    <subcellularLocation>
        <location evidence="1 13">Cell outer membrane</location>
        <topology evidence="1 13">Multi-pass membrane protein</topology>
    </subcellularLocation>
</comment>
<evidence type="ECO:0000256" key="7">
    <source>
        <dbReference type="ARBA" id="ARBA00022729"/>
    </source>
</evidence>
<evidence type="ECO:0000256" key="5">
    <source>
        <dbReference type="ARBA" id="ARBA00022496"/>
    </source>
</evidence>
<dbReference type="GO" id="GO:0009279">
    <property type="term" value="C:cell outer membrane"/>
    <property type="evidence" value="ECO:0007669"/>
    <property type="project" value="UniProtKB-SubCell"/>
</dbReference>
<evidence type="ECO:0000256" key="4">
    <source>
        <dbReference type="ARBA" id="ARBA00022452"/>
    </source>
</evidence>
<dbReference type="EMBL" id="FOTW01000011">
    <property type="protein sequence ID" value="SFM02752.1"/>
    <property type="molecule type" value="Genomic_DNA"/>
</dbReference>
<keyword evidence="9" id="KW-0406">Ion transport</keyword>
<evidence type="ECO:0000256" key="3">
    <source>
        <dbReference type="ARBA" id="ARBA00022448"/>
    </source>
</evidence>
<evidence type="ECO:0000256" key="12">
    <source>
        <dbReference type="ARBA" id="ARBA00023237"/>
    </source>
</evidence>
<accession>A0A1I4MH42</accession>
<keyword evidence="3 13" id="KW-0813">Transport</keyword>
<dbReference type="InterPro" id="IPR036942">
    <property type="entry name" value="Beta-barrel_TonB_sf"/>
</dbReference>
<evidence type="ECO:0000256" key="6">
    <source>
        <dbReference type="ARBA" id="ARBA00022692"/>
    </source>
</evidence>
<protein>
    <submittedName>
        <fullName evidence="16">Outer membrane receptor proteins, mostly Fe transport</fullName>
    </submittedName>
</protein>
<dbReference type="InterPro" id="IPR037066">
    <property type="entry name" value="Plug_dom_sf"/>
</dbReference>
<dbReference type="PANTHER" id="PTHR32552">
    <property type="entry name" value="FERRICHROME IRON RECEPTOR-RELATED"/>
    <property type="match status" value="1"/>
</dbReference>
<keyword evidence="8" id="KW-0408">Iron</keyword>
<name>A0A1I4MH42_9BURK</name>
<evidence type="ECO:0000256" key="9">
    <source>
        <dbReference type="ARBA" id="ARBA00023065"/>
    </source>
</evidence>
<evidence type="ECO:0000259" key="15">
    <source>
        <dbReference type="Pfam" id="PF07715"/>
    </source>
</evidence>
<dbReference type="PROSITE" id="PS52016">
    <property type="entry name" value="TONB_DEPENDENT_REC_3"/>
    <property type="match status" value="1"/>
</dbReference>
<keyword evidence="10 13" id="KW-0472">Membrane</keyword>
<evidence type="ECO:0000256" key="14">
    <source>
        <dbReference type="SAM" id="SignalP"/>
    </source>
</evidence>
<evidence type="ECO:0000313" key="16">
    <source>
        <dbReference type="EMBL" id="SFM02752.1"/>
    </source>
</evidence>
<dbReference type="InterPro" id="IPR039426">
    <property type="entry name" value="TonB-dep_rcpt-like"/>
</dbReference>
<dbReference type="RefSeq" id="WP_245774219.1">
    <property type="nucleotide sequence ID" value="NZ_FOTW01000011.1"/>
</dbReference>
<keyword evidence="5" id="KW-0410">Iron transport</keyword>
<dbReference type="STRING" id="758825.SAMN02982985_02405"/>